<dbReference type="AlphaFoldDB" id="A0AB40D1H6"/>
<sequence>MGSGPMRRHQHNSQLGEMSFYGQGRLATPYHPQTSGQVEVSNNELKQILEKSVGHHRKDWVDHLDDALWAYRTSYKTPLGATPYRLVFGKACHLPVELVHRAYWAIKQLNCDHHLANQMRKFQLSELDEWRTMAYKNSLLYKKRAKDYHDQHIH</sequence>
<gene>
    <name evidence="2" type="primary">LOC120282739</name>
</gene>
<dbReference type="GO" id="GO:0003676">
    <property type="term" value="F:nucleic acid binding"/>
    <property type="evidence" value="ECO:0007669"/>
    <property type="project" value="InterPro"/>
</dbReference>
<dbReference type="RefSeq" id="XP_039145524.1">
    <property type="nucleotide sequence ID" value="XM_039289590.1"/>
</dbReference>
<protein>
    <submittedName>
        <fullName evidence="2">Uncharacterized protein LOC120282739</fullName>
    </submittedName>
</protein>
<dbReference type="GeneID" id="120282739"/>
<dbReference type="SUPFAM" id="SSF53098">
    <property type="entry name" value="Ribonuclease H-like"/>
    <property type="match status" value="1"/>
</dbReference>
<organism evidence="1 2">
    <name type="scientific">Dioscorea cayennensis subsp. rotundata</name>
    <name type="common">White Guinea yam</name>
    <name type="synonym">Dioscorea rotundata</name>
    <dbReference type="NCBI Taxonomy" id="55577"/>
    <lineage>
        <taxon>Eukaryota</taxon>
        <taxon>Viridiplantae</taxon>
        <taxon>Streptophyta</taxon>
        <taxon>Embryophyta</taxon>
        <taxon>Tracheophyta</taxon>
        <taxon>Spermatophyta</taxon>
        <taxon>Magnoliopsida</taxon>
        <taxon>Liliopsida</taxon>
        <taxon>Dioscoreales</taxon>
        <taxon>Dioscoreaceae</taxon>
        <taxon>Dioscorea</taxon>
    </lineage>
</organism>
<reference evidence="2" key="1">
    <citation type="submission" date="2025-08" db="UniProtKB">
        <authorList>
            <consortium name="RefSeq"/>
        </authorList>
    </citation>
    <scope>IDENTIFICATION</scope>
</reference>
<dbReference type="Gene3D" id="3.30.420.10">
    <property type="entry name" value="Ribonuclease H-like superfamily/Ribonuclease H"/>
    <property type="match status" value="1"/>
</dbReference>
<keyword evidence="1" id="KW-1185">Reference proteome</keyword>
<dbReference type="InterPro" id="IPR052160">
    <property type="entry name" value="Gypsy_RT_Integrase-like"/>
</dbReference>
<evidence type="ECO:0000313" key="1">
    <source>
        <dbReference type="Proteomes" id="UP001515500"/>
    </source>
</evidence>
<dbReference type="Proteomes" id="UP001515500">
    <property type="component" value="Chromosome 18"/>
</dbReference>
<name>A0AB40D1H6_DIOCR</name>
<dbReference type="PANTHER" id="PTHR47266">
    <property type="entry name" value="ENDONUCLEASE-RELATED"/>
    <property type="match status" value="1"/>
</dbReference>
<evidence type="ECO:0000313" key="2">
    <source>
        <dbReference type="RefSeq" id="XP_039145524.1"/>
    </source>
</evidence>
<accession>A0AB40D1H6</accession>
<dbReference type="InterPro" id="IPR012337">
    <property type="entry name" value="RNaseH-like_sf"/>
</dbReference>
<dbReference type="InterPro" id="IPR036397">
    <property type="entry name" value="RNaseH_sf"/>
</dbReference>
<proteinExistence type="predicted"/>